<dbReference type="PROSITE" id="PS51103">
    <property type="entry name" value="PTS_EIIC_TYPE_1"/>
    <property type="match status" value="1"/>
</dbReference>
<feature type="transmembrane region" description="Helical" evidence="12">
    <location>
        <begin position="12"/>
        <end position="33"/>
    </location>
</feature>
<dbReference type="PANTHER" id="PTHR30009:SF4">
    <property type="entry name" value="PTS SYSTEM N-ACETYLGLUCOSAMINE-SPECIFIC EIICBA COMPONENT"/>
    <property type="match status" value="1"/>
</dbReference>
<dbReference type="GO" id="GO:0015764">
    <property type="term" value="P:N-acetylglucosamine transport"/>
    <property type="evidence" value="ECO:0007669"/>
    <property type="project" value="TreeGrafter"/>
</dbReference>
<dbReference type="InterPro" id="IPR050429">
    <property type="entry name" value="PTS_Glucose_EIICBA"/>
</dbReference>
<dbReference type="RefSeq" id="WP_226808397.1">
    <property type="nucleotide sequence ID" value="NZ_JAJBNW010000054.1"/>
</dbReference>
<evidence type="ECO:0000256" key="8">
    <source>
        <dbReference type="ARBA" id="ARBA00022777"/>
    </source>
</evidence>
<feature type="transmembrane region" description="Helical" evidence="12">
    <location>
        <begin position="228"/>
        <end position="247"/>
    </location>
</feature>
<dbReference type="GO" id="GO:0016301">
    <property type="term" value="F:kinase activity"/>
    <property type="evidence" value="ECO:0007669"/>
    <property type="project" value="UniProtKB-KW"/>
</dbReference>
<dbReference type="PANTHER" id="PTHR30009">
    <property type="entry name" value="CYTOCHROME C-TYPE SYNTHESIS PROTEIN AND PTS TRANSMEMBRANE COMPONENT"/>
    <property type="match status" value="1"/>
</dbReference>
<organism evidence="15 16">
    <name type="scientific">Anaerosalibacter bizertensis</name>
    <dbReference type="NCBI Taxonomy" id="932217"/>
    <lineage>
        <taxon>Bacteria</taxon>
        <taxon>Bacillati</taxon>
        <taxon>Bacillota</taxon>
        <taxon>Tissierellia</taxon>
        <taxon>Tissierellales</taxon>
        <taxon>Sporanaerobacteraceae</taxon>
        <taxon>Anaerosalibacter</taxon>
    </lineage>
</organism>
<evidence type="ECO:0000256" key="10">
    <source>
        <dbReference type="ARBA" id="ARBA00023136"/>
    </source>
</evidence>
<feature type="domain" description="PTS EIIC type-1" evidence="14">
    <location>
        <begin position="2"/>
        <end position="364"/>
    </location>
</feature>
<keyword evidence="6" id="KW-0598">Phosphotransferase system</keyword>
<dbReference type="GO" id="GO:0103111">
    <property type="term" value="F:protein-N(pi)-phosphohistidine--N-acetyl-D-glucosamine phosphotransferase activity"/>
    <property type="evidence" value="ECO:0007669"/>
    <property type="project" value="UniProtKB-EC"/>
</dbReference>
<dbReference type="InterPro" id="IPR013013">
    <property type="entry name" value="PTS_EIIC_1"/>
</dbReference>
<dbReference type="SUPFAM" id="SSF55604">
    <property type="entry name" value="Glucose permease domain IIB"/>
    <property type="match status" value="1"/>
</dbReference>
<feature type="transmembrane region" description="Helical" evidence="12">
    <location>
        <begin position="133"/>
        <end position="153"/>
    </location>
</feature>
<feature type="transmembrane region" description="Helical" evidence="12">
    <location>
        <begin position="95"/>
        <end position="113"/>
    </location>
</feature>
<keyword evidence="8" id="KW-0418">Kinase</keyword>
<evidence type="ECO:0000256" key="2">
    <source>
        <dbReference type="ARBA" id="ARBA00022448"/>
    </source>
</evidence>
<keyword evidence="4" id="KW-0762">Sugar transport</keyword>
<dbReference type="Proteomes" id="UP001108123">
    <property type="component" value="Unassembled WGS sequence"/>
</dbReference>
<protein>
    <submittedName>
        <fullName evidence="15">N-acetylglucosamine-specific PTS transporter subunit IIBC</fullName>
        <ecNumber evidence="15">2.7.1.193</ecNumber>
    </submittedName>
</protein>
<comment type="caution">
    <text evidence="15">The sequence shown here is derived from an EMBL/GenBank/DDBJ whole genome shotgun (WGS) entry which is preliminary data.</text>
</comment>
<keyword evidence="3" id="KW-1003">Cell membrane</keyword>
<evidence type="ECO:0000259" key="13">
    <source>
        <dbReference type="PROSITE" id="PS51098"/>
    </source>
</evidence>
<evidence type="ECO:0000256" key="7">
    <source>
        <dbReference type="ARBA" id="ARBA00022692"/>
    </source>
</evidence>
<dbReference type="Pfam" id="PF02378">
    <property type="entry name" value="PTS_EIIC"/>
    <property type="match status" value="1"/>
</dbReference>
<feature type="transmembrane region" description="Helical" evidence="12">
    <location>
        <begin position="53"/>
        <end position="83"/>
    </location>
</feature>
<comment type="subcellular location">
    <subcellularLocation>
        <location evidence="1">Cell membrane</location>
        <topology evidence="1">Multi-pass membrane protein</topology>
    </subcellularLocation>
</comment>
<evidence type="ECO:0000256" key="9">
    <source>
        <dbReference type="ARBA" id="ARBA00022989"/>
    </source>
</evidence>
<dbReference type="NCBIfam" id="TIGR01998">
    <property type="entry name" value="PTS-II-BC-nag"/>
    <property type="match status" value="1"/>
</dbReference>
<evidence type="ECO:0000256" key="1">
    <source>
        <dbReference type="ARBA" id="ARBA00004651"/>
    </source>
</evidence>
<accession>A0A9Q4AC58</accession>
<dbReference type="AlphaFoldDB" id="A0A9Q4AC58"/>
<dbReference type="Gene3D" id="3.30.1360.60">
    <property type="entry name" value="Glucose permease domain IIB"/>
    <property type="match status" value="1"/>
</dbReference>
<evidence type="ECO:0000256" key="5">
    <source>
        <dbReference type="ARBA" id="ARBA00022679"/>
    </source>
</evidence>
<dbReference type="InterPro" id="IPR018113">
    <property type="entry name" value="PTrfase_EIIB_Cys"/>
</dbReference>
<keyword evidence="10 12" id="KW-0472">Membrane</keyword>
<evidence type="ECO:0000256" key="3">
    <source>
        <dbReference type="ARBA" id="ARBA00022475"/>
    </source>
</evidence>
<dbReference type="GO" id="GO:0090563">
    <property type="term" value="F:protein-phosphocysteine-sugar phosphotransferase activity"/>
    <property type="evidence" value="ECO:0007669"/>
    <property type="project" value="TreeGrafter"/>
</dbReference>
<feature type="transmembrane region" description="Helical" evidence="12">
    <location>
        <begin position="259"/>
        <end position="282"/>
    </location>
</feature>
<sequence length="462" mass="49586">MNNILGRLQKLGKALMLPVAVLPVAGLLLRLGQEDLLNVPFISAAGEAIIGELAILFAIGVAVGLSFDNSGAAGLAGAVGYFVITKGAEAINDTINMGVLAGILAGVVAGNLYNKYHDIKLPDWLGFFGGRRFVPIVTSFICIILALIFGYIWPPIQQGIDAVGGWLIGAGAAGVFVFGFLNRLLIPLGLHHVLNNIVWFVFGEYNGVTGDIGRFFAGDPNAGMFQAGFYPIMMFGLAAAALAMYTAAKPENKKKVSGVLFSLAFTSFLTGITEPIEFMFMFLAPSLYVIHALLTGISMAVVYSLGIRHGFTFSAGAFDFFLNMKLATKGWLLIPIGLVFALIYYVIFVYVIKKKDLPTPGRIDEVREDLDIVIGEKGVDNLAVAYVEALGGVGNIENVDSCITRLRISLKDSTGISDEELKKLGASGVIKPNKKNIQVVIGTKAEFLADEINKYLKTKNKK</sequence>
<evidence type="ECO:0000313" key="16">
    <source>
        <dbReference type="Proteomes" id="UP001108123"/>
    </source>
</evidence>
<reference evidence="15" key="1">
    <citation type="submission" date="2022-01" db="EMBL/GenBank/DDBJ databases">
        <title>Collection of gut derived symbiotic bacterial strains cultured from healthy donors.</title>
        <authorList>
            <person name="Lin H."/>
            <person name="Kohout C."/>
            <person name="Waligurski E."/>
            <person name="Pamer E.G."/>
        </authorList>
    </citation>
    <scope>NUCLEOTIDE SEQUENCE</scope>
    <source>
        <strain evidence="15">MSK.14.39</strain>
    </source>
</reference>
<dbReference type="InterPro" id="IPR036878">
    <property type="entry name" value="Glu_permease_IIB"/>
</dbReference>
<dbReference type="EMBL" id="JAKNID010000011">
    <property type="protein sequence ID" value="MCG4564704.1"/>
    <property type="molecule type" value="Genomic_DNA"/>
</dbReference>
<dbReference type="InterPro" id="IPR003352">
    <property type="entry name" value="PTS_EIIC"/>
</dbReference>
<name>A0A9Q4AC58_9FIRM</name>
<dbReference type="InterPro" id="IPR010974">
    <property type="entry name" value="PTS_IIBC_nag"/>
</dbReference>
<feature type="active site" description="Phosphocysteine intermediate; for EIIB activity" evidence="11">
    <location>
        <position position="402"/>
    </location>
</feature>
<keyword evidence="16" id="KW-1185">Reference proteome</keyword>
<keyword evidence="9 12" id="KW-1133">Transmembrane helix</keyword>
<feature type="domain" description="PTS EIIB type-1" evidence="13">
    <location>
        <begin position="380"/>
        <end position="462"/>
    </location>
</feature>
<dbReference type="PROSITE" id="PS01035">
    <property type="entry name" value="PTS_EIIB_TYPE_1_CYS"/>
    <property type="match status" value="1"/>
</dbReference>
<evidence type="ECO:0000313" key="15">
    <source>
        <dbReference type="EMBL" id="MCG4564704.1"/>
    </source>
</evidence>
<dbReference type="NCBIfam" id="TIGR00826">
    <property type="entry name" value="EIIB_glc"/>
    <property type="match status" value="1"/>
</dbReference>
<keyword evidence="7 12" id="KW-0812">Transmembrane</keyword>
<dbReference type="Pfam" id="PF00367">
    <property type="entry name" value="PTS_EIIB"/>
    <property type="match status" value="1"/>
</dbReference>
<feature type="transmembrane region" description="Helical" evidence="12">
    <location>
        <begin position="331"/>
        <end position="352"/>
    </location>
</feature>
<evidence type="ECO:0000256" key="12">
    <source>
        <dbReference type="SAM" id="Phobius"/>
    </source>
</evidence>
<dbReference type="GO" id="GO:0019866">
    <property type="term" value="C:organelle inner membrane"/>
    <property type="evidence" value="ECO:0007669"/>
    <property type="project" value="InterPro"/>
</dbReference>
<feature type="transmembrane region" description="Helical" evidence="12">
    <location>
        <begin position="288"/>
        <end position="311"/>
    </location>
</feature>
<evidence type="ECO:0000256" key="11">
    <source>
        <dbReference type="PROSITE-ProRule" id="PRU00421"/>
    </source>
</evidence>
<dbReference type="EC" id="2.7.1.193" evidence="15"/>
<dbReference type="CDD" id="cd00212">
    <property type="entry name" value="PTS_IIB_glc"/>
    <property type="match status" value="1"/>
</dbReference>
<dbReference type="FunFam" id="3.30.1360.60:FF:000001">
    <property type="entry name" value="PTS system glucose-specific IIBC component PtsG"/>
    <property type="match status" value="1"/>
</dbReference>
<dbReference type="GO" id="GO:0008982">
    <property type="term" value="F:protein-N(PI)-phosphohistidine-sugar phosphotransferase activity"/>
    <property type="evidence" value="ECO:0007669"/>
    <property type="project" value="InterPro"/>
</dbReference>
<feature type="transmembrane region" description="Helical" evidence="12">
    <location>
        <begin position="165"/>
        <end position="186"/>
    </location>
</feature>
<gene>
    <name evidence="15" type="primary">nagE</name>
    <name evidence="15" type="ORF">L0P62_04495</name>
</gene>
<keyword evidence="5 15" id="KW-0808">Transferase</keyword>
<proteinExistence type="predicted"/>
<evidence type="ECO:0000256" key="4">
    <source>
        <dbReference type="ARBA" id="ARBA00022597"/>
    </source>
</evidence>
<dbReference type="GO" id="GO:0009401">
    <property type="term" value="P:phosphoenolpyruvate-dependent sugar phosphotransferase system"/>
    <property type="evidence" value="ECO:0007669"/>
    <property type="project" value="UniProtKB-KW"/>
</dbReference>
<dbReference type="GO" id="GO:0015572">
    <property type="term" value="F:N-acetylglucosamine transmembrane transporter activity"/>
    <property type="evidence" value="ECO:0007669"/>
    <property type="project" value="InterPro"/>
</dbReference>
<dbReference type="GO" id="GO:0005886">
    <property type="term" value="C:plasma membrane"/>
    <property type="evidence" value="ECO:0007669"/>
    <property type="project" value="UniProtKB-SubCell"/>
</dbReference>
<evidence type="ECO:0000259" key="14">
    <source>
        <dbReference type="PROSITE" id="PS51103"/>
    </source>
</evidence>
<dbReference type="InterPro" id="IPR001996">
    <property type="entry name" value="PTS_IIB_1"/>
</dbReference>
<keyword evidence="2" id="KW-0813">Transport</keyword>
<evidence type="ECO:0000256" key="6">
    <source>
        <dbReference type="ARBA" id="ARBA00022683"/>
    </source>
</evidence>
<dbReference type="PROSITE" id="PS51098">
    <property type="entry name" value="PTS_EIIB_TYPE_1"/>
    <property type="match status" value="1"/>
</dbReference>